<protein>
    <recommendedName>
        <fullName evidence="5">Large ribosomal subunit protein uL6 alpha-beta domain-containing protein</fullName>
    </recommendedName>
</protein>
<name>X1VN24_9ZZZZ</name>
<proteinExistence type="predicted"/>
<evidence type="ECO:0000256" key="3">
    <source>
        <dbReference type="ARBA" id="ARBA00022980"/>
    </source>
</evidence>
<dbReference type="EMBL" id="BARW01029492">
    <property type="protein sequence ID" value="GAJ10070.1"/>
    <property type="molecule type" value="Genomic_DNA"/>
</dbReference>
<dbReference type="GO" id="GO:0022625">
    <property type="term" value="C:cytosolic large ribosomal subunit"/>
    <property type="evidence" value="ECO:0007669"/>
    <property type="project" value="TreeGrafter"/>
</dbReference>
<gene>
    <name evidence="6" type="ORF">S12H4_47380</name>
</gene>
<dbReference type="PANTHER" id="PTHR11655">
    <property type="entry name" value="60S/50S RIBOSOMAL PROTEIN L6/L9"/>
    <property type="match status" value="1"/>
</dbReference>
<keyword evidence="4" id="KW-0687">Ribonucleoprotein</keyword>
<feature type="non-terminal residue" evidence="6">
    <location>
        <position position="94"/>
    </location>
</feature>
<reference evidence="6" key="1">
    <citation type="journal article" date="2014" name="Front. Microbiol.">
        <title>High frequency of phylogenetically diverse reductive dehalogenase-homologous genes in deep subseafloor sedimentary metagenomes.</title>
        <authorList>
            <person name="Kawai M."/>
            <person name="Futagami T."/>
            <person name="Toyoda A."/>
            <person name="Takaki Y."/>
            <person name="Nishi S."/>
            <person name="Hori S."/>
            <person name="Arai W."/>
            <person name="Tsubouchi T."/>
            <person name="Morono Y."/>
            <person name="Uchiyama I."/>
            <person name="Ito T."/>
            <person name="Fujiyama A."/>
            <person name="Inagaki F."/>
            <person name="Takami H."/>
        </authorList>
    </citation>
    <scope>NUCLEOTIDE SEQUENCE</scope>
    <source>
        <strain evidence="6">Expedition CK06-06</strain>
    </source>
</reference>
<dbReference type="GO" id="GO:0019843">
    <property type="term" value="F:rRNA binding"/>
    <property type="evidence" value="ECO:0007669"/>
    <property type="project" value="UniProtKB-KW"/>
</dbReference>
<evidence type="ECO:0000256" key="2">
    <source>
        <dbReference type="ARBA" id="ARBA00022884"/>
    </source>
</evidence>
<dbReference type="GO" id="GO:0002181">
    <property type="term" value="P:cytoplasmic translation"/>
    <property type="evidence" value="ECO:0007669"/>
    <property type="project" value="TreeGrafter"/>
</dbReference>
<keyword evidence="3" id="KW-0689">Ribosomal protein</keyword>
<evidence type="ECO:0000313" key="6">
    <source>
        <dbReference type="EMBL" id="GAJ10070.1"/>
    </source>
</evidence>
<dbReference type="InterPro" id="IPR000702">
    <property type="entry name" value="Ribosomal_uL6-like"/>
</dbReference>
<dbReference type="GO" id="GO:0003735">
    <property type="term" value="F:structural constituent of ribosome"/>
    <property type="evidence" value="ECO:0007669"/>
    <property type="project" value="InterPro"/>
</dbReference>
<feature type="domain" description="Large ribosomal subunit protein uL6 alpha-beta" evidence="5">
    <location>
        <begin position="11"/>
        <end position="82"/>
    </location>
</feature>
<evidence type="ECO:0000256" key="1">
    <source>
        <dbReference type="ARBA" id="ARBA00022730"/>
    </source>
</evidence>
<dbReference type="SUPFAM" id="SSF56053">
    <property type="entry name" value="Ribosomal protein L6"/>
    <property type="match status" value="1"/>
</dbReference>
<evidence type="ECO:0000256" key="4">
    <source>
        <dbReference type="ARBA" id="ARBA00023274"/>
    </source>
</evidence>
<dbReference type="InterPro" id="IPR020040">
    <property type="entry name" value="Ribosomal_uL6_a/b-dom"/>
</dbReference>
<keyword evidence="2" id="KW-0694">RNA-binding</keyword>
<dbReference type="FunFam" id="3.90.930.12:FF:000002">
    <property type="entry name" value="50S ribosomal protein L6"/>
    <property type="match status" value="1"/>
</dbReference>
<evidence type="ECO:0000259" key="5">
    <source>
        <dbReference type="Pfam" id="PF00347"/>
    </source>
</evidence>
<sequence length="94" mass="10153">MSRVGRMPITVPEGVVVDIKKDGVTVTGPKGELRRRFNPDMSITLNNGSLIVSRPSDSKAHRSLHGLTRSLLANMVEGVTSGFEKTLEMVGVGY</sequence>
<dbReference type="PANTHER" id="PTHR11655:SF14">
    <property type="entry name" value="LARGE RIBOSOMAL SUBUNIT PROTEIN UL6M"/>
    <property type="match status" value="1"/>
</dbReference>
<dbReference type="Gene3D" id="3.90.930.12">
    <property type="entry name" value="Ribosomal protein L6, alpha-beta domain"/>
    <property type="match status" value="1"/>
</dbReference>
<comment type="caution">
    <text evidence="6">The sequence shown here is derived from an EMBL/GenBank/DDBJ whole genome shotgun (WGS) entry which is preliminary data.</text>
</comment>
<accession>X1VN24</accession>
<dbReference type="Pfam" id="PF00347">
    <property type="entry name" value="Ribosomal_L6"/>
    <property type="match status" value="1"/>
</dbReference>
<dbReference type="AlphaFoldDB" id="X1VN24"/>
<dbReference type="InterPro" id="IPR036789">
    <property type="entry name" value="Ribosomal_uL6-like_a/b-dom_sf"/>
</dbReference>
<keyword evidence="1" id="KW-0699">rRNA-binding</keyword>
<organism evidence="6">
    <name type="scientific">marine sediment metagenome</name>
    <dbReference type="NCBI Taxonomy" id="412755"/>
    <lineage>
        <taxon>unclassified sequences</taxon>
        <taxon>metagenomes</taxon>
        <taxon>ecological metagenomes</taxon>
    </lineage>
</organism>